<evidence type="ECO:0000313" key="1">
    <source>
        <dbReference type="EMBL" id="CAA7600085.1"/>
    </source>
</evidence>
<dbReference type="EMBL" id="LR746496">
    <property type="protein sequence ID" value="CAA7600085.1"/>
    <property type="molecule type" value="Genomic_DNA"/>
</dbReference>
<proteinExistence type="predicted"/>
<dbReference type="KEGG" id="aacx:DEACI_0735"/>
<keyword evidence="3" id="KW-1185">Reference proteome</keyword>
<name>A0A8S0Y1Y0_9FIRM</name>
<dbReference type="EMBL" id="CDGJ01000061">
    <property type="protein sequence ID" value="CEJ07671.1"/>
    <property type="molecule type" value="Genomic_DNA"/>
</dbReference>
<dbReference type="Proteomes" id="UP001071230">
    <property type="component" value="Unassembled WGS sequence"/>
</dbReference>
<protein>
    <submittedName>
        <fullName evidence="1">Uncharacterized protein</fullName>
    </submittedName>
</protein>
<accession>A0A8S0Y1Y0</accession>
<dbReference type="AlphaFoldDB" id="A0A8S0Y1Y0"/>
<dbReference type="Proteomes" id="UP000836597">
    <property type="component" value="Chromosome"/>
</dbReference>
<evidence type="ECO:0000313" key="2">
    <source>
        <dbReference type="EMBL" id="CEJ07671.1"/>
    </source>
</evidence>
<dbReference type="RefSeq" id="WP_240983809.1">
    <property type="nucleotide sequence ID" value="NZ_CDGJ01000061.1"/>
</dbReference>
<organism evidence="1">
    <name type="scientific">Acididesulfobacillus acetoxydans</name>
    <dbReference type="NCBI Taxonomy" id="1561005"/>
    <lineage>
        <taxon>Bacteria</taxon>
        <taxon>Bacillati</taxon>
        <taxon>Bacillota</taxon>
        <taxon>Clostridia</taxon>
        <taxon>Eubacteriales</taxon>
        <taxon>Peptococcaceae</taxon>
        <taxon>Acididesulfobacillus</taxon>
    </lineage>
</organism>
<gene>
    <name evidence="1" type="ORF">DEACI_0735</name>
    <name evidence="2" type="ORF">DEACI_2137</name>
</gene>
<reference evidence="2" key="1">
    <citation type="submission" date="2014-11" db="EMBL/GenBank/DDBJ databases">
        <authorList>
            <person name="Hornung B.V."/>
        </authorList>
    </citation>
    <scope>NUCLEOTIDE SEQUENCE</scope>
    <source>
        <strain evidence="2">INE</strain>
    </source>
</reference>
<evidence type="ECO:0000313" key="3">
    <source>
        <dbReference type="Proteomes" id="UP001071230"/>
    </source>
</evidence>
<sequence length="70" mass="7815">MVELDTPARLIKKVGKVVVEYFETGETKDVLFETREEAMASAAKLAGSVKIRSSNLEDVFLQLTNRRVGE</sequence>
<reference evidence="1" key="2">
    <citation type="submission" date="2020-01" db="EMBL/GenBank/DDBJ databases">
        <authorList>
            <person name="Hornung B."/>
        </authorList>
    </citation>
    <scope>NUCLEOTIDE SEQUENCE</scope>
    <source>
        <strain evidence="1">PacBioINE</strain>
    </source>
</reference>